<dbReference type="GeneID" id="23564182"/>
<evidence type="ECO:0008006" key="6">
    <source>
        <dbReference type="Google" id="ProtNLM"/>
    </source>
</evidence>
<dbReference type="Pfam" id="PF23647">
    <property type="entry name" value="TRAPPC13_M"/>
    <property type="match status" value="1"/>
</dbReference>
<dbReference type="InterPro" id="IPR055427">
    <property type="entry name" value="TRAPPC13_N"/>
</dbReference>
<feature type="region of interest" description="Disordered" evidence="1">
    <location>
        <begin position="624"/>
        <end position="663"/>
    </location>
</feature>
<dbReference type="OMA" id="FRTYLCV"/>
<evidence type="ECO:0000256" key="1">
    <source>
        <dbReference type="SAM" id="MobiDB-lite"/>
    </source>
</evidence>
<name>A0A0D1DVF3_MYCMD</name>
<feature type="compositionally biased region" description="Basic and acidic residues" evidence="1">
    <location>
        <begin position="626"/>
        <end position="635"/>
    </location>
</feature>
<keyword evidence="5" id="KW-1185">Reference proteome</keyword>
<proteinExistence type="predicted"/>
<dbReference type="STRING" id="237631.A0A0D1DVF3"/>
<dbReference type="eggNOG" id="KOG2625">
    <property type="taxonomic scope" value="Eukaryota"/>
</dbReference>
<dbReference type="InterPro" id="IPR055429">
    <property type="entry name" value="TRAPPC13_M"/>
</dbReference>
<accession>A0A0D1DVF3</accession>
<dbReference type="OrthoDB" id="10250284at2759"/>
<dbReference type="Pfam" id="PF06159">
    <property type="entry name" value="TRAPPC13_N"/>
    <property type="match status" value="1"/>
</dbReference>
<feature type="compositionally biased region" description="Polar residues" evidence="1">
    <location>
        <begin position="584"/>
        <end position="593"/>
    </location>
</feature>
<feature type="domain" description="Trafficking protein particle complex subunit 13 N-terminal" evidence="2">
    <location>
        <begin position="42"/>
        <end position="246"/>
    </location>
</feature>
<dbReference type="VEuPathDB" id="FungiDB:UMAG_03831"/>
<dbReference type="Proteomes" id="UP000000561">
    <property type="component" value="Chromosome 10"/>
</dbReference>
<reference evidence="4 5" key="1">
    <citation type="journal article" date="2006" name="Nature">
        <title>Insights from the genome of the biotrophic fungal plant pathogen Ustilago maydis.</title>
        <authorList>
            <person name="Kamper J."/>
            <person name="Kahmann R."/>
            <person name="Bolker M."/>
            <person name="Ma L.J."/>
            <person name="Brefort T."/>
            <person name="Saville B.J."/>
            <person name="Banuett F."/>
            <person name="Kronstad J.W."/>
            <person name="Gold S.E."/>
            <person name="Muller O."/>
            <person name="Perlin M.H."/>
            <person name="Wosten H.A."/>
            <person name="de Vries R."/>
            <person name="Ruiz-Herrera J."/>
            <person name="Reynaga-Pena C.G."/>
            <person name="Snetselaar K."/>
            <person name="McCann M."/>
            <person name="Perez-Martin J."/>
            <person name="Feldbrugge M."/>
            <person name="Basse C.W."/>
            <person name="Steinberg G."/>
            <person name="Ibeas J.I."/>
            <person name="Holloman W."/>
            <person name="Guzman P."/>
            <person name="Farman M."/>
            <person name="Stajich J.E."/>
            <person name="Sentandreu R."/>
            <person name="Gonzalez-Prieto J.M."/>
            <person name="Kennell J.C."/>
            <person name="Molina L."/>
            <person name="Schirawski J."/>
            <person name="Mendoza-Mendoza A."/>
            <person name="Greilinger D."/>
            <person name="Munch K."/>
            <person name="Rossel N."/>
            <person name="Scherer M."/>
            <person name="Vranes M."/>
            <person name="Ladendorf O."/>
            <person name="Vincon V."/>
            <person name="Fuchs U."/>
            <person name="Sandrock B."/>
            <person name="Meng S."/>
            <person name="Ho E.C."/>
            <person name="Cahill M.J."/>
            <person name="Boyce K.J."/>
            <person name="Klose J."/>
            <person name="Klosterman S.J."/>
            <person name="Deelstra H.J."/>
            <person name="Ortiz-Castellanos L."/>
            <person name="Li W."/>
            <person name="Sanchez-Alonso P."/>
            <person name="Schreier P.H."/>
            <person name="Hauser-Hahn I."/>
            <person name="Vaupel M."/>
            <person name="Koopmann E."/>
            <person name="Friedrich G."/>
            <person name="Voss H."/>
            <person name="Schluter T."/>
            <person name="Margolis J."/>
            <person name="Platt D."/>
            <person name="Swimmer C."/>
            <person name="Gnirke A."/>
            <person name="Chen F."/>
            <person name="Vysotskaia V."/>
            <person name="Mannhaupt G."/>
            <person name="Guldener U."/>
            <person name="Munsterkotter M."/>
            <person name="Haase D."/>
            <person name="Oesterheld M."/>
            <person name="Mewes H.W."/>
            <person name="Mauceli E.W."/>
            <person name="DeCaprio D."/>
            <person name="Wade C.M."/>
            <person name="Butler J."/>
            <person name="Young S."/>
            <person name="Jaffe D.B."/>
            <person name="Calvo S."/>
            <person name="Nusbaum C."/>
            <person name="Galagan J."/>
            <person name="Birren B.W."/>
        </authorList>
    </citation>
    <scope>NUCLEOTIDE SEQUENCE [LARGE SCALE GENOMIC DNA]</scope>
    <source>
        <strain evidence="5">DSM 14603 / FGSC 9021 / UM521</strain>
    </source>
</reference>
<evidence type="ECO:0000313" key="5">
    <source>
        <dbReference type="Proteomes" id="UP000000561"/>
    </source>
</evidence>
<sequence length="833" mass="90115">MASSIASPAAVASGAPRVPLQNVPRAHASSSSSAAAQNAGPHLVSLKVMRTSAPSLAVSEKPYCDRHSTYHDELITAVAQGIDDAASHDLLSNRWDTSPSPADQFPISELLVLPNSFGTLYLGETFRTYLCVRNESSTAVREPSLRVEMQVGASDPHTQEGGRWVQLAHVILPTPTRYSPEPDQDKGRPVWELRTAQALETSLAYDIKDLGPHVLVCTVGYKSPLQQDGDVAWVERSFRKFYKFSVDRSPISVRTKVHQPRHASSLFHPDAAVRKRVELEVQVQNTAGNGAALVLNELTLKPAPGWKWVSVDRPSLNDADRGDEDMWILRGTDQVLADGDVRQYLFVLTPENKDQTLAEEVMQGGIDLGVTKEGLALRGDALGHLDISWRMALGEAGRLQTSQLVRRRVVTQPVTVASGLQAQIQLEPQLAARLTLQPTSLETLRSVRPGDVVELDFDVAVCDVSGLMLPTLQDGTWMDTTLATPEIESATRDDDDDDDTPLSEIVSSPRAVGKRVSSTTVNTDTSPPRSSDAAEHVMIRRTLHLALQHCSIEAPTAMSTSTSVGETTMAGSQEACTPRKSPLPSRTSTPTQNNMAGVSALNKARLQANLTSLVRNTSLSSLRVRGSVDEGDRSAGGRATPLPPAVPPKGERDTSAGAADAMESRVAAEARGELTKTLPLPSLSWEAVVKRYRVYMETHSQALNRPSSAQPMPIPRTFLPSDHVQSIGSTLVPLAPISFDIALMRLANSSLYRSHTCAHSPQSECVPAKLGFYIPADAEHVVRFGAVRVVLISYADSILRMDGKQSKDDAAQTTCMTVVDEMPVVAETLLVTH</sequence>
<organism evidence="4 5">
    <name type="scientific">Mycosarcoma maydis</name>
    <name type="common">Corn smut fungus</name>
    <name type="synonym">Ustilago maydis</name>
    <dbReference type="NCBI Taxonomy" id="5270"/>
    <lineage>
        <taxon>Eukaryota</taxon>
        <taxon>Fungi</taxon>
        <taxon>Dikarya</taxon>
        <taxon>Basidiomycota</taxon>
        <taxon>Ustilaginomycotina</taxon>
        <taxon>Ustilaginomycetes</taxon>
        <taxon>Ustilaginales</taxon>
        <taxon>Ustilaginaceae</taxon>
        <taxon>Mycosarcoma</taxon>
    </lineage>
</organism>
<feature type="region of interest" description="Disordered" evidence="1">
    <location>
        <begin position="560"/>
        <end position="593"/>
    </location>
</feature>
<feature type="region of interest" description="Disordered" evidence="1">
    <location>
        <begin position="486"/>
        <end position="534"/>
    </location>
</feature>
<feature type="compositionally biased region" description="Polar residues" evidence="1">
    <location>
        <begin position="516"/>
        <end position="529"/>
    </location>
</feature>
<feature type="compositionally biased region" description="Polar residues" evidence="1">
    <location>
        <begin position="560"/>
        <end position="575"/>
    </location>
</feature>
<dbReference type="InterPro" id="IPR010378">
    <property type="entry name" value="TRAPPC13"/>
</dbReference>
<dbReference type="AlphaFoldDB" id="A0A0D1DVF3"/>
<gene>
    <name evidence="4" type="ORF">UMAG_03831</name>
</gene>
<dbReference type="PANTHER" id="PTHR13134">
    <property type="entry name" value="TRAFFICKING PROTEIN PARTICLE COMPLEX SUBUNIT 13"/>
    <property type="match status" value="1"/>
</dbReference>
<evidence type="ECO:0000259" key="2">
    <source>
        <dbReference type="Pfam" id="PF06159"/>
    </source>
</evidence>
<evidence type="ECO:0000313" key="4">
    <source>
        <dbReference type="EMBL" id="KIS68249.1"/>
    </source>
</evidence>
<protein>
    <recommendedName>
        <fullName evidence="6">Trafficking protein particle complex subunit 13</fullName>
    </recommendedName>
</protein>
<dbReference type="RefSeq" id="XP_011390267.1">
    <property type="nucleotide sequence ID" value="XM_011391965.1"/>
</dbReference>
<feature type="domain" description="Trafficking protein particle complex subunit 13 middle" evidence="3">
    <location>
        <begin position="251"/>
        <end position="407"/>
    </location>
</feature>
<dbReference type="EMBL" id="CM003149">
    <property type="protein sequence ID" value="KIS68249.1"/>
    <property type="molecule type" value="Genomic_DNA"/>
</dbReference>
<dbReference type="InParanoid" id="A0A0D1DVF3"/>
<evidence type="ECO:0000259" key="3">
    <source>
        <dbReference type="Pfam" id="PF23647"/>
    </source>
</evidence>
<dbReference type="KEGG" id="uma:UMAG_03831"/>
<dbReference type="GO" id="GO:1990072">
    <property type="term" value="C:TRAPPIII protein complex"/>
    <property type="evidence" value="ECO:0000318"/>
    <property type="project" value="GO_Central"/>
</dbReference>
<dbReference type="PANTHER" id="PTHR13134:SF3">
    <property type="entry name" value="TRAFFICKING PROTEIN PARTICLE COMPLEX SUBUNIT 13"/>
    <property type="match status" value="1"/>
</dbReference>